<feature type="compositionally biased region" description="Low complexity" evidence="1">
    <location>
        <begin position="61"/>
        <end position="74"/>
    </location>
</feature>
<evidence type="ECO:0000313" key="3">
    <source>
        <dbReference type="RefSeq" id="XP_016930644.2"/>
    </source>
</evidence>
<feature type="region of interest" description="Disordered" evidence="1">
    <location>
        <begin position="61"/>
        <end position="100"/>
    </location>
</feature>
<dbReference type="GeneID" id="108010286"/>
<proteinExistence type="predicted"/>
<name>A0AB39Z9M4_DROSZ</name>
<feature type="compositionally biased region" description="Polar residues" evidence="1">
    <location>
        <begin position="81"/>
        <end position="95"/>
    </location>
</feature>
<reference evidence="3" key="1">
    <citation type="submission" date="2025-08" db="UniProtKB">
        <authorList>
            <consortium name="RefSeq"/>
        </authorList>
    </citation>
    <scope>IDENTIFICATION</scope>
</reference>
<organism evidence="2 3">
    <name type="scientific">Drosophila suzukii</name>
    <name type="common">Spotted-wing drosophila fruit fly</name>
    <dbReference type="NCBI Taxonomy" id="28584"/>
    <lineage>
        <taxon>Eukaryota</taxon>
        <taxon>Metazoa</taxon>
        <taxon>Ecdysozoa</taxon>
        <taxon>Arthropoda</taxon>
        <taxon>Hexapoda</taxon>
        <taxon>Insecta</taxon>
        <taxon>Pterygota</taxon>
        <taxon>Neoptera</taxon>
        <taxon>Endopterygota</taxon>
        <taxon>Diptera</taxon>
        <taxon>Brachycera</taxon>
        <taxon>Muscomorpha</taxon>
        <taxon>Ephydroidea</taxon>
        <taxon>Drosophilidae</taxon>
        <taxon>Drosophila</taxon>
        <taxon>Sophophora</taxon>
    </lineage>
</organism>
<dbReference type="AlphaFoldDB" id="A0AB39Z9M4"/>
<evidence type="ECO:0000313" key="2">
    <source>
        <dbReference type="Proteomes" id="UP001652628"/>
    </source>
</evidence>
<dbReference type="RefSeq" id="XP_016930644.2">
    <property type="nucleotide sequence ID" value="XM_017075155.4"/>
</dbReference>
<evidence type="ECO:0000256" key="1">
    <source>
        <dbReference type="SAM" id="MobiDB-lite"/>
    </source>
</evidence>
<keyword evidence="2" id="KW-1185">Reference proteome</keyword>
<protein>
    <submittedName>
        <fullName evidence="3">Uncharacterized protein</fullName>
    </submittedName>
</protein>
<dbReference type="Proteomes" id="UP001652628">
    <property type="component" value="Chromosome 2R"/>
</dbReference>
<sequence length="196" mass="22491">MPLNWYLLQTTGSMTKVNTYIRKFTEGSERSGVLSTAPKLPKKKSATFKISELDRISYLSSSSRRSRGMSNRSSQLKEPKSPQTLETCPLKSNSIPKKEPVVQDSPRMREFFNEVRERELKRYYLQMKAAQRVPVLSHLCSDCGLPKRDKKDLTQNIYCTGDENLRRSKTRAGGRYKDLTWLWNSSLANPNLGMSC</sequence>
<accession>A0AB39Z9M4</accession>
<gene>
    <name evidence="3" type="primary">LOC108010286</name>
</gene>